<dbReference type="EMBL" id="MT141562">
    <property type="protein sequence ID" value="QJA43201.1"/>
    <property type="molecule type" value="Genomic_DNA"/>
</dbReference>
<sequence>MPTTWTPEQNGNTGRMIFVDNEVIDVDALTHLVDESDIFNKIVGGSLTWLVEQNGNTGRMIWVDNETVYVDSKRYYIDEATVFTKEPHSPVYVADDEVNWIDVAYLADGTYLADGSIHAGVQVLLH</sequence>
<dbReference type="EMBL" id="MT142512">
    <property type="protein sequence ID" value="QJA83514.1"/>
    <property type="molecule type" value="Genomic_DNA"/>
</dbReference>
<protein>
    <submittedName>
        <fullName evidence="1">Uncharacterized protein</fullName>
    </submittedName>
</protein>
<evidence type="ECO:0000313" key="2">
    <source>
        <dbReference type="EMBL" id="QJA83514.1"/>
    </source>
</evidence>
<name>A0A6H1Z6W8_9ZZZZ</name>
<evidence type="ECO:0000313" key="1">
    <source>
        <dbReference type="EMBL" id="QJA43201.1"/>
    </source>
</evidence>
<reference evidence="1" key="1">
    <citation type="submission" date="2020-03" db="EMBL/GenBank/DDBJ databases">
        <title>The deep terrestrial virosphere.</title>
        <authorList>
            <person name="Holmfeldt K."/>
            <person name="Nilsson E."/>
            <person name="Simone D."/>
            <person name="Lopez-Fernandez M."/>
            <person name="Wu X."/>
            <person name="de Brujin I."/>
            <person name="Lundin D."/>
            <person name="Andersson A."/>
            <person name="Bertilsson S."/>
            <person name="Dopson M."/>
        </authorList>
    </citation>
    <scope>NUCLEOTIDE SEQUENCE</scope>
    <source>
        <strain evidence="2">MM415A00275</strain>
        <strain evidence="1">MM415B00324</strain>
    </source>
</reference>
<gene>
    <name evidence="2" type="ORF">MM415A00275_0019</name>
    <name evidence="1" type="ORF">MM415B00324_0031</name>
</gene>
<organism evidence="1">
    <name type="scientific">viral metagenome</name>
    <dbReference type="NCBI Taxonomy" id="1070528"/>
    <lineage>
        <taxon>unclassified sequences</taxon>
        <taxon>metagenomes</taxon>
        <taxon>organismal metagenomes</taxon>
    </lineage>
</organism>
<proteinExistence type="predicted"/>
<accession>A0A6H1Z6W8</accession>
<dbReference type="AlphaFoldDB" id="A0A6H1Z6W8"/>